<dbReference type="InterPro" id="IPR000014">
    <property type="entry name" value="PAS"/>
</dbReference>
<dbReference type="NCBIfam" id="TIGR00229">
    <property type="entry name" value="sensory_box"/>
    <property type="match status" value="1"/>
</dbReference>
<feature type="transmembrane region" description="Helical" evidence="1">
    <location>
        <begin position="64"/>
        <end position="84"/>
    </location>
</feature>
<dbReference type="CDD" id="cd01949">
    <property type="entry name" value="GGDEF"/>
    <property type="match status" value="1"/>
</dbReference>
<sequence length="755" mass="81446">MDSLILISSCLDVLMGAAMLVLWRIDRRYVYVRLWGWSAVLLGTGLALGVALVPVEMQGPRADIQALAASLAVTSSLYLLMAGAHAYRGLPWPHRRWAAALGLAMLLIAGLSRVQLSHAVIAAAIVLAVGNWLCAGWIGLGAGGSGERVVGLILLASGTVHAIGPLLDPLSRSPITHALGLLVQTLLCLGLILLSVARAHREVREQADRFSRLAEHSLQGLAVLRGGRLLYANRAALAIFGYAELGQAQRADLHRELVPPDLQPAAEQRHAQVMARADARVEWEGPRLSHDGRSLYVRGLSSQIEWDGAPAELQALIDDTARQHAIQALRRQALHDELTGLPNRNFAVEQLQRLTARSDPFALISADVDRFQLINETLGHELGDELLRALGERLCRELPAQAMLARLGEDQFIVLLEGMADAAGAQREVERMLALLEQPFSVGGQVLFVHLSAGVALYPQDGRDAPSLLRAADSAMHRAKALPGNSYVFFDKGMNRAARARLQAEQALAQAIQAGEILLEYQPKFRAGTRRLCGFEALARWQRPDGTRVSPAEFVPAAERTGQIKGLGELILQTAVAQLRDWHARYAAVPTVAVNVSPLQFEDADFAQQVLRMLDQAGLPHAAIEIEITETAAIGHLGHVLPQLERLKRAGVLCSLDDFGTGQSSLTMLRKLPISTMKLDRSMVEPLPRADAAAVLRATCALGHSLGLEIVAEGVETEDQAQALEALGCTQLQGFHLGRPLSAAAAGELLAQARS</sequence>
<evidence type="ECO:0000259" key="3">
    <source>
        <dbReference type="PROSITE" id="PS50887"/>
    </source>
</evidence>
<dbReference type="NCBIfam" id="TIGR00254">
    <property type="entry name" value="GGDEF"/>
    <property type="match status" value="1"/>
</dbReference>
<dbReference type="Pfam" id="PF00563">
    <property type="entry name" value="EAL"/>
    <property type="match status" value="1"/>
</dbReference>
<dbReference type="PANTHER" id="PTHR44757:SF2">
    <property type="entry name" value="BIOFILM ARCHITECTURE MAINTENANCE PROTEIN MBAA"/>
    <property type="match status" value="1"/>
</dbReference>
<dbReference type="Pfam" id="PF00990">
    <property type="entry name" value="GGDEF"/>
    <property type="match status" value="1"/>
</dbReference>
<accession>A0AA95SRJ3</accession>
<feature type="transmembrane region" description="Helical" evidence="1">
    <location>
        <begin position="30"/>
        <end position="52"/>
    </location>
</feature>
<feature type="transmembrane region" description="Helical" evidence="1">
    <location>
        <begin position="96"/>
        <end position="114"/>
    </location>
</feature>
<feature type="transmembrane region" description="Helical" evidence="1">
    <location>
        <begin position="6"/>
        <end position="23"/>
    </location>
</feature>
<dbReference type="Proteomes" id="UP001177769">
    <property type="component" value="Chromosome"/>
</dbReference>
<feature type="domain" description="EAL" evidence="2">
    <location>
        <begin position="501"/>
        <end position="754"/>
    </location>
</feature>
<dbReference type="PROSITE" id="PS50887">
    <property type="entry name" value="GGDEF"/>
    <property type="match status" value="1"/>
</dbReference>
<reference evidence="4" key="1">
    <citation type="submission" date="2023-01" db="EMBL/GenBank/DDBJ databases">
        <title>Whole genome sequence of Paucibacter sp. S2-9 isolated from pond sediment.</title>
        <authorList>
            <person name="Jung J.Y."/>
        </authorList>
    </citation>
    <scope>NUCLEOTIDE SEQUENCE</scope>
    <source>
        <strain evidence="4">S2-9</strain>
    </source>
</reference>
<feature type="domain" description="GGDEF" evidence="3">
    <location>
        <begin position="359"/>
        <end position="492"/>
    </location>
</feature>
<keyword evidence="1" id="KW-1133">Transmembrane helix</keyword>
<dbReference type="CDD" id="cd00130">
    <property type="entry name" value="PAS"/>
    <property type="match status" value="1"/>
</dbReference>
<dbReference type="Gene3D" id="3.30.70.270">
    <property type="match status" value="1"/>
</dbReference>
<dbReference type="CDD" id="cd01948">
    <property type="entry name" value="EAL"/>
    <property type="match status" value="1"/>
</dbReference>
<dbReference type="SMART" id="SM00267">
    <property type="entry name" value="GGDEF"/>
    <property type="match status" value="1"/>
</dbReference>
<evidence type="ECO:0000313" key="4">
    <source>
        <dbReference type="EMBL" id="WIT13251.1"/>
    </source>
</evidence>
<dbReference type="RefSeq" id="WP_285234361.1">
    <property type="nucleotide sequence ID" value="NZ_CP116346.1"/>
</dbReference>
<dbReference type="SMART" id="SM00052">
    <property type="entry name" value="EAL"/>
    <property type="match status" value="1"/>
</dbReference>
<dbReference type="PANTHER" id="PTHR44757">
    <property type="entry name" value="DIGUANYLATE CYCLASE DGCP"/>
    <property type="match status" value="1"/>
</dbReference>
<evidence type="ECO:0000313" key="5">
    <source>
        <dbReference type="Proteomes" id="UP001177769"/>
    </source>
</evidence>
<protein>
    <submittedName>
        <fullName evidence="4">EAL domain-containing protein</fullName>
    </submittedName>
</protein>
<name>A0AA95SRJ3_9BURK</name>
<dbReference type="InterPro" id="IPR043128">
    <property type="entry name" value="Rev_trsase/Diguanyl_cyclase"/>
</dbReference>
<keyword evidence="5" id="KW-1185">Reference proteome</keyword>
<dbReference type="SUPFAM" id="SSF55073">
    <property type="entry name" value="Nucleotide cyclase"/>
    <property type="match status" value="1"/>
</dbReference>
<dbReference type="Gene3D" id="3.20.20.450">
    <property type="entry name" value="EAL domain"/>
    <property type="match status" value="1"/>
</dbReference>
<dbReference type="PROSITE" id="PS50883">
    <property type="entry name" value="EAL"/>
    <property type="match status" value="1"/>
</dbReference>
<dbReference type="Pfam" id="PF13188">
    <property type="entry name" value="PAS_8"/>
    <property type="match status" value="1"/>
</dbReference>
<feature type="transmembrane region" description="Helical" evidence="1">
    <location>
        <begin position="179"/>
        <end position="197"/>
    </location>
</feature>
<dbReference type="SUPFAM" id="SSF55785">
    <property type="entry name" value="PYP-like sensor domain (PAS domain)"/>
    <property type="match status" value="1"/>
</dbReference>
<dbReference type="InterPro" id="IPR035919">
    <property type="entry name" value="EAL_sf"/>
</dbReference>
<feature type="transmembrane region" description="Helical" evidence="1">
    <location>
        <begin position="149"/>
        <end position="167"/>
    </location>
</feature>
<dbReference type="SUPFAM" id="SSF141868">
    <property type="entry name" value="EAL domain-like"/>
    <property type="match status" value="1"/>
</dbReference>
<feature type="transmembrane region" description="Helical" evidence="1">
    <location>
        <begin position="120"/>
        <end position="142"/>
    </location>
</feature>
<dbReference type="KEGG" id="pais:PFX98_06475"/>
<proteinExistence type="predicted"/>
<keyword evidence="1" id="KW-0812">Transmembrane</keyword>
<gene>
    <name evidence="4" type="ORF">PFX98_06475</name>
</gene>
<dbReference type="InterPro" id="IPR001633">
    <property type="entry name" value="EAL_dom"/>
</dbReference>
<dbReference type="EMBL" id="CP116346">
    <property type="protein sequence ID" value="WIT13251.1"/>
    <property type="molecule type" value="Genomic_DNA"/>
</dbReference>
<organism evidence="4 5">
    <name type="scientific">Paucibacter sediminis</name>
    <dbReference type="NCBI Taxonomy" id="3019553"/>
    <lineage>
        <taxon>Bacteria</taxon>
        <taxon>Pseudomonadati</taxon>
        <taxon>Pseudomonadota</taxon>
        <taxon>Betaproteobacteria</taxon>
        <taxon>Burkholderiales</taxon>
        <taxon>Sphaerotilaceae</taxon>
        <taxon>Roseateles</taxon>
    </lineage>
</organism>
<evidence type="ECO:0000259" key="2">
    <source>
        <dbReference type="PROSITE" id="PS50883"/>
    </source>
</evidence>
<dbReference type="InterPro" id="IPR000160">
    <property type="entry name" value="GGDEF_dom"/>
</dbReference>
<dbReference type="InterPro" id="IPR035965">
    <property type="entry name" value="PAS-like_dom_sf"/>
</dbReference>
<dbReference type="AlphaFoldDB" id="A0AA95SRJ3"/>
<evidence type="ECO:0000256" key="1">
    <source>
        <dbReference type="SAM" id="Phobius"/>
    </source>
</evidence>
<dbReference type="InterPro" id="IPR029787">
    <property type="entry name" value="Nucleotide_cyclase"/>
</dbReference>
<dbReference type="Gene3D" id="3.30.450.20">
    <property type="entry name" value="PAS domain"/>
    <property type="match status" value="1"/>
</dbReference>
<keyword evidence="1" id="KW-0472">Membrane</keyword>
<dbReference type="InterPro" id="IPR052155">
    <property type="entry name" value="Biofilm_reg_signaling"/>
</dbReference>